<protein>
    <submittedName>
        <fullName evidence="2">Uncharacterized protein</fullName>
    </submittedName>
</protein>
<feature type="compositionally biased region" description="Basic and acidic residues" evidence="1">
    <location>
        <begin position="15"/>
        <end position="38"/>
    </location>
</feature>
<evidence type="ECO:0000313" key="3">
    <source>
        <dbReference type="Proteomes" id="UP000023152"/>
    </source>
</evidence>
<sequence length="382" mass="43141">MSKVYCLHQQNLEECKEKSGGTKKKFEVKKEMQAKETMENDNDDANSLDLDEEDETNPFVLQPPGMENNESDKRSREDNPFLLLAQPSLKNRKRTESSHSRSKTNIPSNVSQLSSNQRNMRTKQKSLTDITKVRPPKGPDLTFLSTCIENKQQLSSGLSNEQMTRLMSIHDEVIEKSVTVWNGFVVEKSTQEQLYDYLIVFGDVHKAVQCAIAIQENLFSASWPSFYFEYEHSQNIQYAGQPANSFNGLRVGVCLHSGRVGKDVNPFDDQKESLIVEEMQVFDVKYSGTCVDLCKKMCGHVCGGEVVCTSATKGALSQTRLSNDNVSSINILGYHFFEPLRTVKLMSFAIRQFPRQFPPKSLNGGRFDAPQVWKGGIIIIII</sequence>
<name>X6NK29_RETFI</name>
<dbReference type="Proteomes" id="UP000023152">
    <property type="component" value="Unassembled WGS sequence"/>
</dbReference>
<comment type="caution">
    <text evidence="2">The sequence shown here is derived from an EMBL/GenBank/DDBJ whole genome shotgun (WGS) entry which is preliminary data.</text>
</comment>
<evidence type="ECO:0000313" key="2">
    <source>
        <dbReference type="EMBL" id="ETO26268.1"/>
    </source>
</evidence>
<feature type="non-terminal residue" evidence="2">
    <location>
        <position position="382"/>
    </location>
</feature>
<dbReference type="PANTHER" id="PTHR43081">
    <property type="entry name" value="ADENYLATE CYCLASE, TERMINAL-DIFFERENTIATION SPECIFIC-RELATED"/>
    <property type="match status" value="1"/>
</dbReference>
<accession>X6NK29</accession>
<dbReference type="OrthoDB" id="543112at2759"/>
<dbReference type="SUPFAM" id="SSF55073">
    <property type="entry name" value="Nucleotide cyclase"/>
    <property type="match status" value="1"/>
</dbReference>
<gene>
    <name evidence="2" type="ORF">RFI_10869</name>
</gene>
<feature type="compositionally biased region" description="Acidic residues" evidence="1">
    <location>
        <begin position="39"/>
        <end position="56"/>
    </location>
</feature>
<proteinExistence type="predicted"/>
<dbReference type="InterPro" id="IPR029787">
    <property type="entry name" value="Nucleotide_cyclase"/>
</dbReference>
<dbReference type="Gene3D" id="3.30.70.1230">
    <property type="entry name" value="Nucleotide cyclase"/>
    <property type="match status" value="1"/>
</dbReference>
<feature type="compositionally biased region" description="Basic and acidic residues" evidence="1">
    <location>
        <begin position="70"/>
        <end position="79"/>
    </location>
</feature>
<dbReference type="PANTHER" id="PTHR43081:SF1">
    <property type="entry name" value="ADENYLATE CYCLASE, TERMINAL-DIFFERENTIATION SPECIFIC"/>
    <property type="match status" value="1"/>
</dbReference>
<feature type="region of interest" description="Disordered" evidence="1">
    <location>
        <begin position="15"/>
        <end position="135"/>
    </location>
</feature>
<organism evidence="2 3">
    <name type="scientific">Reticulomyxa filosa</name>
    <dbReference type="NCBI Taxonomy" id="46433"/>
    <lineage>
        <taxon>Eukaryota</taxon>
        <taxon>Sar</taxon>
        <taxon>Rhizaria</taxon>
        <taxon>Retaria</taxon>
        <taxon>Foraminifera</taxon>
        <taxon>Monothalamids</taxon>
        <taxon>Reticulomyxidae</taxon>
        <taxon>Reticulomyxa</taxon>
    </lineage>
</organism>
<keyword evidence="3" id="KW-1185">Reference proteome</keyword>
<evidence type="ECO:0000256" key="1">
    <source>
        <dbReference type="SAM" id="MobiDB-lite"/>
    </source>
</evidence>
<dbReference type="EMBL" id="ASPP01007984">
    <property type="protein sequence ID" value="ETO26268.1"/>
    <property type="molecule type" value="Genomic_DNA"/>
</dbReference>
<feature type="compositionally biased region" description="Polar residues" evidence="1">
    <location>
        <begin position="103"/>
        <end position="129"/>
    </location>
</feature>
<dbReference type="AlphaFoldDB" id="X6NK29"/>
<dbReference type="InterPro" id="IPR050697">
    <property type="entry name" value="Adenylyl/Guanylyl_Cyclase_3/4"/>
</dbReference>
<reference evidence="2 3" key="1">
    <citation type="journal article" date="2013" name="Curr. Biol.">
        <title>The Genome of the Foraminiferan Reticulomyxa filosa.</title>
        <authorList>
            <person name="Glockner G."/>
            <person name="Hulsmann N."/>
            <person name="Schleicher M."/>
            <person name="Noegel A.A."/>
            <person name="Eichinger L."/>
            <person name="Gallinger C."/>
            <person name="Pawlowski J."/>
            <person name="Sierra R."/>
            <person name="Euteneuer U."/>
            <person name="Pillet L."/>
            <person name="Moustafa A."/>
            <person name="Platzer M."/>
            <person name="Groth M."/>
            <person name="Szafranski K."/>
            <person name="Schliwa M."/>
        </authorList>
    </citation>
    <scope>NUCLEOTIDE SEQUENCE [LARGE SCALE GENOMIC DNA]</scope>
</reference>